<dbReference type="Pfam" id="PF00069">
    <property type="entry name" value="Pkinase"/>
    <property type="match status" value="1"/>
</dbReference>
<reference evidence="17" key="1">
    <citation type="journal article" date="2017" name="Cell">
        <title>Insights into land plant evolution garnered from the Marchantia polymorpha genome.</title>
        <authorList>
            <person name="Bowman J.L."/>
            <person name="Kohchi T."/>
            <person name="Yamato K.T."/>
            <person name="Jenkins J."/>
            <person name="Shu S."/>
            <person name="Ishizaki K."/>
            <person name="Yamaoka S."/>
            <person name="Nishihama R."/>
            <person name="Nakamura Y."/>
            <person name="Berger F."/>
            <person name="Adam C."/>
            <person name="Aki S.S."/>
            <person name="Althoff F."/>
            <person name="Araki T."/>
            <person name="Arteaga-Vazquez M.A."/>
            <person name="Balasubrmanian S."/>
            <person name="Barry K."/>
            <person name="Bauer D."/>
            <person name="Boehm C.R."/>
            <person name="Briginshaw L."/>
            <person name="Caballero-Perez J."/>
            <person name="Catarino B."/>
            <person name="Chen F."/>
            <person name="Chiyoda S."/>
            <person name="Chovatia M."/>
            <person name="Davies K.M."/>
            <person name="Delmans M."/>
            <person name="Demura T."/>
            <person name="Dierschke T."/>
            <person name="Dolan L."/>
            <person name="Dorantes-Acosta A.E."/>
            <person name="Eklund D.M."/>
            <person name="Florent S.N."/>
            <person name="Flores-Sandoval E."/>
            <person name="Fujiyama A."/>
            <person name="Fukuzawa H."/>
            <person name="Galik B."/>
            <person name="Grimanelli D."/>
            <person name="Grimwood J."/>
            <person name="Grossniklaus U."/>
            <person name="Hamada T."/>
            <person name="Haseloff J."/>
            <person name="Hetherington A.J."/>
            <person name="Higo A."/>
            <person name="Hirakawa Y."/>
            <person name="Hundley H.N."/>
            <person name="Ikeda Y."/>
            <person name="Inoue K."/>
            <person name="Inoue S.I."/>
            <person name="Ishida S."/>
            <person name="Jia Q."/>
            <person name="Kakita M."/>
            <person name="Kanazawa T."/>
            <person name="Kawai Y."/>
            <person name="Kawashima T."/>
            <person name="Kennedy M."/>
            <person name="Kinose K."/>
            <person name="Kinoshita T."/>
            <person name="Kohara Y."/>
            <person name="Koide E."/>
            <person name="Komatsu K."/>
            <person name="Kopischke S."/>
            <person name="Kubo M."/>
            <person name="Kyozuka J."/>
            <person name="Lagercrantz U."/>
            <person name="Lin S.S."/>
            <person name="Lindquist E."/>
            <person name="Lipzen A.M."/>
            <person name="Lu C.W."/>
            <person name="De Luna E."/>
            <person name="Martienssen R.A."/>
            <person name="Minamino N."/>
            <person name="Mizutani M."/>
            <person name="Mizutani M."/>
            <person name="Mochizuki N."/>
            <person name="Monte I."/>
            <person name="Mosher R."/>
            <person name="Nagasaki H."/>
            <person name="Nakagami H."/>
            <person name="Naramoto S."/>
            <person name="Nishitani K."/>
            <person name="Ohtani M."/>
            <person name="Okamoto T."/>
            <person name="Okumura M."/>
            <person name="Phillips J."/>
            <person name="Pollak B."/>
            <person name="Reinders A."/>
            <person name="Rovekamp M."/>
            <person name="Sano R."/>
            <person name="Sawa S."/>
            <person name="Schmid M.W."/>
            <person name="Shirakawa M."/>
            <person name="Solano R."/>
            <person name="Spunde A."/>
            <person name="Suetsugu N."/>
            <person name="Sugano S."/>
            <person name="Sugiyama A."/>
            <person name="Sun R."/>
            <person name="Suzuki Y."/>
            <person name="Takenaka M."/>
            <person name="Takezawa D."/>
            <person name="Tomogane H."/>
            <person name="Tsuzuki M."/>
            <person name="Ueda T."/>
            <person name="Umeda M."/>
            <person name="Ward J.M."/>
            <person name="Watanabe Y."/>
            <person name="Yazaki K."/>
            <person name="Yokoyama R."/>
            <person name="Yoshitake Y."/>
            <person name="Yotsui I."/>
            <person name="Zachgo S."/>
            <person name="Schmutz J."/>
        </authorList>
    </citation>
    <scope>NUCLEOTIDE SEQUENCE [LARGE SCALE GENOMIC DNA]</scope>
    <source>
        <strain evidence="17">Tak-1</strain>
    </source>
</reference>
<dbReference type="SUPFAM" id="SSF52058">
    <property type="entry name" value="L domain-like"/>
    <property type="match status" value="1"/>
</dbReference>
<keyword evidence="12" id="KW-0325">Glycoprotein</keyword>
<evidence type="ECO:0000256" key="2">
    <source>
        <dbReference type="ARBA" id="ARBA00022614"/>
    </source>
</evidence>
<keyword evidence="4 14" id="KW-0812">Transmembrane</keyword>
<evidence type="ECO:0000259" key="15">
    <source>
        <dbReference type="PROSITE" id="PS50011"/>
    </source>
</evidence>
<keyword evidence="2" id="KW-0433">Leucine-rich repeat</keyword>
<dbReference type="InterPro" id="IPR000719">
    <property type="entry name" value="Prot_kinase_dom"/>
</dbReference>
<dbReference type="SMART" id="SM00220">
    <property type="entry name" value="S_TKc"/>
    <property type="match status" value="1"/>
</dbReference>
<evidence type="ECO:0000256" key="11">
    <source>
        <dbReference type="ARBA" id="ARBA00023136"/>
    </source>
</evidence>
<dbReference type="FunFam" id="1.10.510.10:FF:000384">
    <property type="entry name" value="G-type lectin S-receptor-like serine/threonine-protein kinase"/>
    <property type="match status" value="1"/>
</dbReference>
<dbReference type="PROSITE" id="PS00107">
    <property type="entry name" value="PROTEIN_KINASE_ATP"/>
    <property type="match status" value="1"/>
</dbReference>
<gene>
    <name evidence="16" type="ORF">MARPO_0145s0030</name>
</gene>
<dbReference type="PROSITE" id="PS00108">
    <property type="entry name" value="PROTEIN_KINASE_ST"/>
    <property type="match status" value="1"/>
</dbReference>
<proteinExistence type="predicted"/>
<keyword evidence="10 14" id="KW-1133">Transmembrane helix</keyword>
<evidence type="ECO:0000256" key="6">
    <source>
        <dbReference type="ARBA" id="ARBA00022737"/>
    </source>
</evidence>
<dbReference type="InterPro" id="IPR011009">
    <property type="entry name" value="Kinase-like_dom_sf"/>
</dbReference>
<keyword evidence="6" id="KW-0677">Repeat</keyword>
<evidence type="ECO:0000256" key="4">
    <source>
        <dbReference type="ARBA" id="ARBA00022692"/>
    </source>
</evidence>
<evidence type="ECO:0000256" key="10">
    <source>
        <dbReference type="ARBA" id="ARBA00022989"/>
    </source>
</evidence>
<evidence type="ECO:0000256" key="1">
    <source>
        <dbReference type="ARBA" id="ARBA00004167"/>
    </source>
</evidence>
<dbReference type="Gene3D" id="1.10.510.10">
    <property type="entry name" value="Transferase(Phosphotransferase) domain 1"/>
    <property type="match status" value="1"/>
</dbReference>
<evidence type="ECO:0000256" key="9">
    <source>
        <dbReference type="ARBA" id="ARBA00022840"/>
    </source>
</evidence>
<dbReference type="AlphaFoldDB" id="A0A2R6W5X4"/>
<evidence type="ECO:0000256" key="7">
    <source>
        <dbReference type="ARBA" id="ARBA00022741"/>
    </source>
</evidence>
<evidence type="ECO:0000313" key="16">
    <source>
        <dbReference type="EMBL" id="PTQ29265.1"/>
    </source>
</evidence>
<dbReference type="GO" id="GO:0005524">
    <property type="term" value="F:ATP binding"/>
    <property type="evidence" value="ECO:0007669"/>
    <property type="project" value="UniProtKB-UniRule"/>
</dbReference>
<feature type="transmembrane region" description="Helical" evidence="14">
    <location>
        <begin position="775"/>
        <end position="797"/>
    </location>
</feature>
<dbReference type="OrthoDB" id="547665at2759"/>
<protein>
    <recommendedName>
        <fullName evidence="15">Protein kinase domain-containing protein</fullName>
    </recommendedName>
</protein>
<dbReference type="InterPro" id="IPR001611">
    <property type="entry name" value="Leu-rich_rpt"/>
</dbReference>
<evidence type="ECO:0000256" key="3">
    <source>
        <dbReference type="ARBA" id="ARBA00022679"/>
    </source>
</evidence>
<dbReference type="Gene3D" id="3.30.200.20">
    <property type="entry name" value="Phosphorylase Kinase, domain 1"/>
    <property type="match status" value="1"/>
</dbReference>
<dbReference type="GO" id="GO:0045088">
    <property type="term" value="P:regulation of innate immune response"/>
    <property type="evidence" value="ECO:0000318"/>
    <property type="project" value="GO_Central"/>
</dbReference>
<evidence type="ECO:0000256" key="13">
    <source>
        <dbReference type="PROSITE-ProRule" id="PRU10141"/>
    </source>
</evidence>
<keyword evidence="7 13" id="KW-0547">Nucleotide-binding</keyword>
<dbReference type="PANTHER" id="PTHR45631:SF68">
    <property type="entry name" value="REPEAT FAMILY PROTEIN, PUTATIVE, EXPRESSED-RELATED"/>
    <property type="match status" value="1"/>
</dbReference>
<dbReference type="Gramene" id="Mp6g17560.1">
    <property type="protein sequence ID" value="Mp6g17560.1.cds"/>
    <property type="gene ID" value="Mp6g17560"/>
</dbReference>
<dbReference type="PROSITE" id="PS50011">
    <property type="entry name" value="PROTEIN_KINASE_DOM"/>
    <property type="match status" value="1"/>
</dbReference>
<dbReference type="SMART" id="SM00365">
    <property type="entry name" value="LRR_SD22"/>
    <property type="match status" value="4"/>
</dbReference>
<organism evidence="16 17">
    <name type="scientific">Marchantia polymorpha</name>
    <name type="common">Common liverwort</name>
    <name type="synonym">Marchantia aquatica</name>
    <dbReference type="NCBI Taxonomy" id="3197"/>
    <lineage>
        <taxon>Eukaryota</taxon>
        <taxon>Viridiplantae</taxon>
        <taxon>Streptophyta</taxon>
        <taxon>Embryophyta</taxon>
        <taxon>Marchantiophyta</taxon>
        <taxon>Marchantiopsida</taxon>
        <taxon>Marchantiidae</taxon>
        <taxon>Marchantiales</taxon>
        <taxon>Marchantiaceae</taxon>
        <taxon>Marchantia</taxon>
    </lineage>
</organism>
<keyword evidence="9 13" id="KW-0067">ATP-binding</keyword>
<dbReference type="Pfam" id="PF12819">
    <property type="entry name" value="Malectin_like"/>
    <property type="match status" value="1"/>
</dbReference>
<dbReference type="PROSITE" id="PS51450">
    <property type="entry name" value="LRR"/>
    <property type="match status" value="1"/>
</dbReference>
<dbReference type="InterPro" id="IPR024788">
    <property type="entry name" value="Malectin-like_Carb-bd_dom"/>
</dbReference>
<keyword evidence="3" id="KW-0808">Transferase</keyword>
<feature type="domain" description="Protein kinase" evidence="15">
    <location>
        <begin position="836"/>
        <end position="1116"/>
    </location>
</feature>
<evidence type="ECO:0000313" key="17">
    <source>
        <dbReference type="Proteomes" id="UP000244005"/>
    </source>
</evidence>
<dbReference type="InterPro" id="IPR008271">
    <property type="entry name" value="Ser/Thr_kinase_AS"/>
</dbReference>
<dbReference type="GO" id="GO:0004672">
    <property type="term" value="F:protein kinase activity"/>
    <property type="evidence" value="ECO:0000318"/>
    <property type="project" value="GO_Central"/>
</dbReference>
<dbReference type="InterPro" id="IPR032675">
    <property type="entry name" value="LRR_dom_sf"/>
</dbReference>
<evidence type="ECO:0000256" key="12">
    <source>
        <dbReference type="ARBA" id="ARBA00023180"/>
    </source>
</evidence>
<dbReference type="GO" id="GO:0016020">
    <property type="term" value="C:membrane"/>
    <property type="evidence" value="ECO:0007669"/>
    <property type="project" value="UniProtKB-SubCell"/>
</dbReference>
<dbReference type="Gene3D" id="3.80.10.10">
    <property type="entry name" value="Ribonuclease Inhibitor"/>
    <property type="match status" value="2"/>
</dbReference>
<dbReference type="Proteomes" id="UP000244005">
    <property type="component" value="Unassembled WGS sequence"/>
</dbReference>
<feature type="binding site" evidence="13">
    <location>
        <position position="864"/>
    </location>
    <ligand>
        <name>ATP</name>
        <dbReference type="ChEBI" id="CHEBI:30616"/>
    </ligand>
</feature>
<keyword evidence="17" id="KW-1185">Reference proteome</keyword>
<dbReference type="EMBL" id="KZ772815">
    <property type="protein sequence ID" value="PTQ29265.1"/>
    <property type="molecule type" value="Genomic_DNA"/>
</dbReference>
<accession>A0A2R6W5X4</accession>
<keyword evidence="5" id="KW-0732">Signal</keyword>
<evidence type="ECO:0000256" key="14">
    <source>
        <dbReference type="SAM" id="Phobius"/>
    </source>
</evidence>
<name>A0A2R6W5X4_MARPO</name>
<dbReference type="SUPFAM" id="SSF56112">
    <property type="entry name" value="Protein kinase-like (PK-like)"/>
    <property type="match status" value="1"/>
</dbReference>
<dbReference type="Pfam" id="PF00560">
    <property type="entry name" value="LRR_1"/>
    <property type="match status" value="3"/>
</dbReference>
<keyword evidence="8" id="KW-0418">Kinase</keyword>
<keyword evidence="11 14" id="KW-0472">Membrane</keyword>
<evidence type="ECO:0000256" key="8">
    <source>
        <dbReference type="ARBA" id="ARBA00022777"/>
    </source>
</evidence>
<comment type="subcellular location">
    <subcellularLocation>
        <location evidence="1">Membrane</location>
        <topology evidence="1">Single-pass membrane protein</topology>
    </subcellularLocation>
</comment>
<dbReference type="CDD" id="cd14066">
    <property type="entry name" value="STKc_IRAK"/>
    <property type="match status" value="1"/>
</dbReference>
<dbReference type="PANTHER" id="PTHR45631">
    <property type="entry name" value="OS07G0107800 PROTEIN-RELATED"/>
    <property type="match status" value="1"/>
</dbReference>
<evidence type="ECO:0000256" key="5">
    <source>
        <dbReference type="ARBA" id="ARBA00022729"/>
    </source>
</evidence>
<dbReference type="FunFam" id="3.80.10.10:FF:000041">
    <property type="entry name" value="LRR receptor-like serine/threonine-protein kinase ERECTA"/>
    <property type="match status" value="1"/>
</dbReference>
<sequence length="1116" mass="124174">MAGRDLCQFSLQLTSQLPMKLGSRSRRSLAGILSGVLLCNLILSPVLSQSTENSTQGFISISCGGVSGVDPVTSLDWITDESHLDSYKSLFDENAIATADVQYNESSPSVPNGEQLKTALVFLPNKMTRSKFCYTLPIAFSETEGSRNYLLRAMFPSKNLTLKGKALSGFATRFYLTVDSTYITTIQLLPSIPQTIDLVVSSLDDKFYVCLVPLEDKSSMPAISTLELRPYNPTSAKSDTYGRSGQSKEKQQSSYLMLVDRFDFGGILEAESPALRYPADPFDRIWSSPRIPAGAQFEAYNRTEDANLSYGGDNVHFPIAVMRSIWRGKNLSSTINFEVNVKSVKALRPLPTFWFQMLCSNVVSGDVNPHQKVSLIDGDIAWIWSVVEAYTTPRFIQLLNNDLLISSDSITIRIEPNETTEAPVLVNAVEIHGEFAAVAVRTSKLDVDAVKRFSTNLVSKSLDTAGDPCLPIPWDWLVCSIELPPTITQINLTTKAVLGEFDLEVSSLSRLTVLDLSNNHLNGRVPLTLVNVSTLRALDFSRNNFSGQIPPFPADSFMNLEYISFSQNQLVGNLSSLIRSLTQSLKGINLKDNAFIGPIPAEIMKFENLESLDLSGNNLSQGLPTELGNLQSLKTLYLNDNLLSGAITDTLWSSKLENINMENNNFTELNLTTWYYLVKGKKEFNTSSVQRVRLLGNPISIVHIPSDDALDDIIRPSQTSGQLSEQNSNSFILLGGSPWCLARGGSESTLAIRYLCRTNEAEDFWLEEDSGNRTLLIVAITVGVGALVSAAILMFFLRNSWKRIQNLQQIQDALAKLDVRPPFYKYEELKAATNDFSKNNELGRGAFGAVYKAVFADGTILAVKRLYPTDQNVIDFFKEMVLISGIKHTNLIQLRGCCVREKERMLVYEFAENMNLAEALWGSSRPRVLNWDQRKKIAVGIARGLSYLHEELQPKIIHRDIKPQNILLDKYLNAKIADFGLARPADEDKTQLATHVGGTRGYYSPEYATLGMFTEKLDVYSFGILLLEIVAGRPCLRSVSSTLSEEEMYLRVWATDLLRRDKLMDMVDHDLVRNCSQEEVLATLKIALSCVQQEAKDRPYMSQVVSMLTGLAALPF</sequence>
<dbReference type="InterPro" id="IPR017441">
    <property type="entry name" value="Protein_kinase_ATP_BS"/>
</dbReference>